<feature type="transmembrane region" description="Helical" evidence="1">
    <location>
        <begin position="12"/>
        <end position="31"/>
    </location>
</feature>
<evidence type="ECO:0000313" key="3">
    <source>
        <dbReference type="Proteomes" id="UP001344906"/>
    </source>
</evidence>
<protein>
    <recommendedName>
        <fullName evidence="4">DUF2127 domain-containing protein</fullName>
    </recommendedName>
</protein>
<keyword evidence="3" id="KW-1185">Reference proteome</keyword>
<evidence type="ECO:0008006" key="4">
    <source>
        <dbReference type="Google" id="ProtNLM"/>
    </source>
</evidence>
<evidence type="ECO:0000313" key="2">
    <source>
        <dbReference type="EMBL" id="GLV54796.1"/>
    </source>
</evidence>
<reference evidence="2 3" key="1">
    <citation type="submission" date="2023-02" db="EMBL/GenBank/DDBJ databases">
        <title>Dictyobacter halimunensis sp. nov., a new member of the class Ktedonobacteria from forest soil in a geothermal area.</title>
        <authorList>
            <person name="Rachmania M.K."/>
            <person name="Ningsih F."/>
            <person name="Sakai Y."/>
            <person name="Yabe S."/>
            <person name="Yokota A."/>
            <person name="Sjamsuridzal W."/>
        </authorList>
    </citation>
    <scope>NUCLEOTIDE SEQUENCE [LARGE SCALE GENOMIC DNA]</scope>
    <source>
        <strain evidence="2 3">S3.2.2.5</strain>
    </source>
</reference>
<proteinExistence type="predicted"/>
<feature type="transmembrane region" description="Helical" evidence="1">
    <location>
        <begin position="43"/>
        <end position="60"/>
    </location>
</feature>
<dbReference type="Proteomes" id="UP001344906">
    <property type="component" value="Unassembled WGS sequence"/>
</dbReference>
<name>A0ABQ6FKK5_9CHLR</name>
<dbReference type="EMBL" id="BSRI01000001">
    <property type="protein sequence ID" value="GLV54796.1"/>
    <property type="molecule type" value="Genomic_DNA"/>
</dbReference>
<keyword evidence="1" id="KW-1133">Transmembrane helix</keyword>
<keyword evidence="1" id="KW-0812">Transmembrane</keyword>
<accession>A0ABQ6FKK5</accession>
<sequence>MKQMTLTRIHIGPVQLGIIVCTLATALIHLYEAVQPGEDLRNWFILNCIGYLVLLVAWFLPQLSGFHRLVRYALIIYAAITILMWLLIGQPSEPIGYVTKAIEVLLIIFLVTEDVQDRRHSLSYSAS</sequence>
<comment type="caution">
    <text evidence="2">The sequence shown here is derived from an EMBL/GenBank/DDBJ whole genome shotgun (WGS) entry which is preliminary data.</text>
</comment>
<organism evidence="2 3">
    <name type="scientific">Dictyobacter halimunensis</name>
    <dbReference type="NCBI Taxonomy" id="3026934"/>
    <lineage>
        <taxon>Bacteria</taxon>
        <taxon>Bacillati</taxon>
        <taxon>Chloroflexota</taxon>
        <taxon>Ktedonobacteria</taxon>
        <taxon>Ktedonobacterales</taxon>
        <taxon>Dictyobacteraceae</taxon>
        <taxon>Dictyobacter</taxon>
    </lineage>
</organism>
<feature type="transmembrane region" description="Helical" evidence="1">
    <location>
        <begin position="69"/>
        <end position="88"/>
    </location>
</feature>
<feature type="transmembrane region" description="Helical" evidence="1">
    <location>
        <begin position="94"/>
        <end position="112"/>
    </location>
</feature>
<evidence type="ECO:0000256" key="1">
    <source>
        <dbReference type="SAM" id="Phobius"/>
    </source>
</evidence>
<dbReference type="RefSeq" id="WP_338248641.1">
    <property type="nucleotide sequence ID" value="NZ_BSRI01000001.1"/>
</dbReference>
<keyword evidence="1" id="KW-0472">Membrane</keyword>
<gene>
    <name evidence="2" type="ORF">KDH_16430</name>
</gene>